<dbReference type="AlphaFoldDB" id="Q6LJ98"/>
<reference evidence="2" key="1">
    <citation type="journal article" date="2005" name="Science">
        <title>Life at depth: Photobacterium profundum genome sequence and expression analysis.</title>
        <authorList>
            <person name="Vezzi A."/>
            <person name="Campanaro S."/>
            <person name="D'Angelo M."/>
            <person name="Simonato F."/>
            <person name="Vitulo N."/>
            <person name="Lauro F.M."/>
            <person name="Cestaro A."/>
            <person name="Malacrida G."/>
            <person name="Simionati B."/>
            <person name="Cannata N."/>
            <person name="Romualdi C."/>
            <person name="Bartlett D.H."/>
            <person name="Valle G."/>
        </authorList>
    </citation>
    <scope>NUCLEOTIDE SEQUENCE [LARGE SCALE GENOMIC DNA]</scope>
    <source>
        <strain evidence="2">ATCC BAA-1253 / SS9</strain>
    </source>
</reference>
<name>Q6LJ98_PHOPR</name>
<gene>
    <name evidence="1" type="ordered locus">PBPRB0760</name>
</gene>
<dbReference type="HOGENOM" id="CLU_2131120_0_0_6"/>
<proteinExistence type="predicted"/>
<dbReference type="EMBL" id="CR378677">
    <property type="protein sequence ID" value="CAG22632.1"/>
    <property type="molecule type" value="Genomic_DNA"/>
</dbReference>
<dbReference type="KEGG" id="ppr:PBPRB0760"/>
<evidence type="ECO:0000313" key="2">
    <source>
        <dbReference type="Proteomes" id="UP000000593"/>
    </source>
</evidence>
<dbReference type="Proteomes" id="UP000000593">
    <property type="component" value="Chromosome 2"/>
</dbReference>
<keyword evidence="2" id="KW-1185">Reference proteome</keyword>
<evidence type="ECO:0000313" key="1">
    <source>
        <dbReference type="EMBL" id="CAG22632.1"/>
    </source>
</evidence>
<sequence>MPLIHFQIMPTKRDYLTLCNVNHAFPIIKLLITIQHFSYVVTYIDDLHYVNPFFHIKNDKRIRFLPRVAASHHIHAIQAGSLDLGYQPVPMFHRKACLFAALLYLQPLLITAW</sequence>
<protein>
    <submittedName>
        <fullName evidence="1">Uncharacterized protein</fullName>
    </submittedName>
</protein>
<organism evidence="1 2">
    <name type="scientific">Photobacterium profundum (strain SS9)</name>
    <dbReference type="NCBI Taxonomy" id="298386"/>
    <lineage>
        <taxon>Bacteria</taxon>
        <taxon>Pseudomonadati</taxon>
        <taxon>Pseudomonadota</taxon>
        <taxon>Gammaproteobacteria</taxon>
        <taxon>Vibrionales</taxon>
        <taxon>Vibrionaceae</taxon>
        <taxon>Photobacterium</taxon>
    </lineage>
</organism>
<accession>Q6LJ98</accession>